<comment type="similarity">
    <text evidence="2">Belongs to the EamA transporter family.</text>
</comment>
<gene>
    <name evidence="9" type="ORF">GCM10009836_05280</name>
</gene>
<keyword evidence="10" id="KW-1185">Reference proteome</keyword>
<dbReference type="InterPro" id="IPR000620">
    <property type="entry name" value="EamA_dom"/>
</dbReference>
<feature type="transmembrane region" description="Helical" evidence="7">
    <location>
        <begin position="207"/>
        <end position="229"/>
    </location>
</feature>
<dbReference type="EMBL" id="BAAAQK010000002">
    <property type="protein sequence ID" value="GAA1830261.1"/>
    <property type="molecule type" value="Genomic_DNA"/>
</dbReference>
<feature type="transmembrane region" description="Helical" evidence="7">
    <location>
        <begin position="264"/>
        <end position="281"/>
    </location>
</feature>
<dbReference type="InterPro" id="IPR037185">
    <property type="entry name" value="EmrE-like"/>
</dbReference>
<keyword evidence="3 7" id="KW-0812">Transmembrane</keyword>
<dbReference type="Pfam" id="PF00892">
    <property type="entry name" value="EamA"/>
    <property type="match status" value="2"/>
</dbReference>
<feature type="transmembrane region" description="Helical" evidence="7">
    <location>
        <begin position="35"/>
        <end position="53"/>
    </location>
</feature>
<organism evidence="9 10">
    <name type="scientific">Pseudonocardia ailaonensis</name>
    <dbReference type="NCBI Taxonomy" id="367279"/>
    <lineage>
        <taxon>Bacteria</taxon>
        <taxon>Bacillati</taxon>
        <taxon>Actinomycetota</taxon>
        <taxon>Actinomycetes</taxon>
        <taxon>Pseudonocardiales</taxon>
        <taxon>Pseudonocardiaceae</taxon>
        <taxon>Pseudonocardia</taxon>
    </lineage>
</organism>
<feature type="transmembrane region" description="Helical" evidence="7">
    <location>
        <begin position="177"/>
        <end position="201"/>
    </location>
</feature>
<feature type="domain" description="EamA" evidence="8">
    <location>
        <begin position="5"/>
        <end position="135"/>
    </location>
</feature>
<evidence type="ECO:0000256" key="7">
    <source>
        <dbReference type="SAM" id="Phobius"/>
    </source>
</evidence>
<comment type="caution">
    <text evidence="9">The sequence shown here is derived from an EMBL/GenBank/DDBJ whole genome shotgun (WGS) entry which is preliminary data.</text>
</comment>
<evidence type="ECO:0000259" key="8">
    <source>
        <dbReference type="Pfam" id="PF00892"/>
    </source>
</evidence>
<evidence type="ECO:0000256" key="2">
    <source>
        <dbReference type="ARBA" id="ARBA00007362"/>
    </source>
</evidence>
<feature type="domain" description="EamA" evidence="8">
    <location>
        <begin position="147"/>
        <end position="281"/>
    </location>
</feature>
<feature type="transmembrane region" description="Helical" evidence="7">
    <location>
        <begin position="241"/>
        <end position="258"/>
    </location>
</feature>
<evidence type="ECO:0000256" key="5">
    <source>
        <dbReference type="ARBA" id="ARBA00023136"/>
    </source>
</evidence>
<feature type="compositionally biased region" description="Basic and acidic residues" evidence="6">
    <location>
        <begin position="333"/>
        <end position="346"/>
    </location>
</feature>
<evidence type="ECO:0000313" key="10">
    <source>
        <dbReference type="Proteomes" id="UP001500449"/>
    </source>
</evidence>
<protein>
    <submittedName>
        <fullName evidence="9">DMT family transporter</fullName>
    </submittedName>
</protein>
<comment type="subcellular location">
    <subcellularLocation>
        <location evidence="1">Membrane</location>
        <topology evidence="1">Multi-pass membrane protein</topology>
    </subcellularLocation>
</comment>
<dbReference type="Proteomes" id="UP001500449">
    <property type="component" value="Unassembled WGS sequence"/>
</dbReference>
<reference evidence="9 10" key="1">
    <citation type="journal article" date="2019" name="Int. J. Syst. Evol. Microbiol.">
        <title>The Global Catalogue of Microorganisms (GCM) 10K type strain sequencing project: providing services to taxonomists for standard genome sequencing and annotation.</title>
        <authorList>
            <consortium name="The Broad Institute Genomics Platform"/>
            <consortium name="The Broad Institute Genome Sequencing Center for Infectious Disease"/>
            <person name="Wu L."/>
            <person name="Ma J."/>
        </authorList>
    </citation>
    <scope>NUCLEOTIDE SEQUENCE [LARGE SCALE GENOMIC DNA]</scope>
    <source>
        <strain evidence="9 10">JCM 16009</strain>
    </source>
</reference>
<keyword evidence="4 7" id="KW-1133">Transmembrane helix</keyword>
<feature type="transmembrane region" description="Helical" evidence="7">
    <location>
        <begin position="122"/>
        <end position="139"/>
    </location>
</feature>
<evidence type="ECO:0000256" key="4">
    <source>
        <dbReference type="ARBA" id="ARBA00022989"/>
    </source>
</evidence>
<evidence type="ECO:0000256" key="6">
    <source>
        <dbReference type="SAM" id="MobiDB-lite"/>
    </source>
</evidence>
<proteinExistence type="inferred from homology"/>
<feature type="transmembrane region" description="Helical" evidence="7">
    <location>
        <begin position="65"/>
        <end position="84"/>
    </location>
</feature>
<dbReference type="PANTHER" id="PTHR32322:SF2">
    <property type="entry name" value="EAMA DOMAIN-CONTAINING PROTEIN"/>
    <property type="match status" value="1"/>
</dbReference>
<keyword evidence="5 7" id="KW-0472">Membrane</keyword>
<feature type="transmembrane region" description="Helical" evidence="7">
    <location>
        <begin position="90"/>
        <end position="110"/>
    </location>
</feature>
<name>A0ABN2MK85_9PSEU</name>
<feature type="transmembrane region" description="Helical" evidence="7">
    <location>
        <begin position="145"/>
        <end position="165"/>
    </location>
</feature>
<evidence type="ECO:0000256" key="1">
    <source>
        <dbReference type="ARBA" id="ARBA00004141"/>
    </source>
</evidence>
<feature type="region of interest" description="Disordered" evidence="6">
    <location>
        <begin position="321"/>
        <end position="346"/>
    </location>
</feature>
<dbReference type="InterPro" id="IPR050638">
    <property type="entry name" value="AA-Vitamin_Transporters"/>
</dbReference>
<dbReference type="SUPFAM" id="SSF103481">
    <property type="entry name" value="Multidrug resistance efflux transporter EmrE"/>
    <property type="match status" value="2"/>
</dbReference>
<dbReference type="PANTHER" id="PTHR32322">
    <property type="entry name" value="INNER MEMBRANE TRANSPORTER"/>
    <property type="match status" value="1"/>
</dbReference>
<evidence type="ECO:0000256" key="3">
    <source>
        <dbReference type="ARBA" id="ARBA00022692"/>
    </source>
</evidence>
<sequence>MWLRALMGALLVLFWSSGFVGAVLGTGYAPADTLLSWRYLIAATLLWLVLLARRRPIPRGAWWRQAVLGGLGQVLYLGGVVTGVELGVPAGTAALVAALQPLVVSIAAAPVLGERTTARQRIGLAAGLAGVTLVVAGDLEPGTAPWWAFLLPLGGMLALSAGTLLERRLDPPETPLVALTLQVTTAAVLFWPVTALLGHAAPPDAPGFWGAIAWVVLLSTFGGYGTYLLALRRYGATRVSALLYLTPPVTMVWTFLMFGEVPVLLALPGVLLAAVGVWLVLGSRHGAKTVGGALHSGPRERTGRFLPRHPGLVPGRLRRAHGRPGGRVACRAGGEERAGRRADGLG</sequence>
<evidence type="ECO:0000313" key="9">
    <source>
        <dbReference type="EMBL" id="GAA1830261.1"/>
    </source>
</evidence>
<accession>A0ABN2MK85</accession>